<comment type="caution">
    <text evidence="1">The sequence shown here is derived from an EMBL/GenBank/DDBJ whole genome shotgun (WGS) entry which is preliminary data.</text>
</comment>
<protein>
    <submittedName>
        <fullName evidence="1">Uncharacterized protein</fullName>
    </submittedName>
</protein>
<evidence type="ECO:0000313" key="2">
    <source>
        <dbReference type="Proteomes" id="UP000681356"/>
    </source>
</evidence>
<name>A0A8J7WGQ3_9RHOB</name>
<reference evidence="1" key="1">
    <citation type="submission" date="2021-04" db="EMBL/GenBank/DDBJ databases">
        <authorList>
            <person name="Yoon J."/>
        </authorList>
    </citation>
    <scope>NUCLEOTIDE SEQUENCE</scope>
    <source>
        <strain evidence="1">KMU-90</strain>
    </source>
</reference>
<sequence>MERFAANRALKITVVPMGRLAEPVMVIDDFLADPQALVAAARASDWRELPPGGYPGRRAGLPRDYVRCVLQRLDGPIRKTLLRRPSRLDTFDCSFSMVTRAPADLAPLQRVPHIDVANAGRVAILHYLCGPQFGGTAFFRQDATGLEQIRPAEKPRYLAARAQGLEALGPDNRYPDADTPGYERTGFTEARFNRLVAYRSFTLHSGIVEDPAILTDDPATGRLTANFFVDYAEGET</sequence>
<dbReference type="AlphaFoldDB" id="A0A8J7WGQ3"/>
<dbReference type="EMBL" id="JAGTUU010000004">
    <property type="protein sequence ID" value="MBS0124704.1"/>
    <property type="molecule type" value="Genomic_DNA"/>
</dbReference>
<dbReference type="Proteomes" id="UP000681356">
    <property type="component" value="Unassembled WGS sequence"/>
</dbReference>
<proteinExistence type="predicted"/>
<organism evidence="1 2">
    <name type="scientific">Thetidibacter halocola</name>
    <dbReference type="NCBI Taxonomy" id="2827239"/>
    <lineage>
        <taxon>Bacteria</taxon>
        <taxon>Pseudomonadati</taxon>
        <taxon>Pseudomonadota</taxon>
        <taxon>Alphaproteobacteria</taxon>
        <taxon>Rhodobacterales</taxon>
        <taxon>Roseobacteraceae</taxon>
        <taxon>Thetidibacter</taxon>
    </lineage>
</organism>
<dbReference type="Pfam" id="PF20043">
    <property type="entry name" value="DUF6445"/>
    <property type="match status" value="1"/>
</dbReference>
<keyword evidence="2" id="KW-1185">Reference proteome</keyword>
<gene>
    <name evidence="1" type="ORF">KB874_11200</name>
</gene>
<evidence type="ECO:0000313" key="1">
    <source>
        <dbReference type="EMBL" id="MBS0124704.1"/>
    </source>
</evidence>
<dbReference type="InterPro" id="IPR045617">
    <property type="entry name" value="DUF6445"/>
</dbReference>
<dbReference type="RefSeq" id="WP_212536668.1">
    <property type="nucleotide sequence ID" value="NZ_JAGTUU010000004.1"/>
</dbReference>
<accession>A0A8J7WGQ3</accession>